<dbReference type="InterPro" id="IPR013106">
    <property type="entry name" value="Ig_V-set"/>
</dbReference>
<dbReference type="EMBL" id="VZTY01033303">
    <property type="protein sequence ID" value="NXU58875.1"/>
    <property type="molecule type" value="Genomic_DNA"/>
</dbReference>
<protein>
    <submittedName>
        <fullName evidence="5">HV349 protein</fullName>
    </submittedName>
</protein>
<organism evidence="5 6">
    <name type="scientific">Turnix velox</name>
    <name type="common">Little buttonquail</name>
    <dbReference type="NCBI Taxonomy" id="2529409"/>
    <lineage>
        <taxon>Eukaryota</taxon>
        <taxon>Metazoa</taxon>
        <taxon>Chordata</taxon>
        <taxon>Craniata</taxon>
        <taxon>Vertebrata</taxon>
        <taxon>Euteleostomi</taxon>
        <taxon>Archelosauria</taxon>
        <taxon>Archosauria</taxon>
        <taxon>Dinosauria</taxon>
        <taxon>Saurischia</taxon>
        <taxon>Theropoda</taxon>
        <taxon>Coelurosauria</taxon>
        <taxon>Aves</taxon>
        <taxon>Neognathae</taxon>
        <taxon>Neoaves</taxon>
        <taxon>Charadriiformes</taxon>
        <taxon>Turnicidae</taxon>
        <taxon>Turnix</taxon>
    </lineage>
</organism>
<dbReference type="OrthoDB" id="9426090at2759"/>
<dbReference type="GO" id="GO:0002250">
    <property type="term" value="P:adaptive immune response"/>
    <property type="evidence" value="ECO:0007669"/>
    <property type="project" value="UniProtKB-KW"/>
</dbReference>
<evidence type="ECO:0000256" key="2">
    <source>
        <dbReference type="ARBA" id="ARBA00023130"/>
    </source>
</evidence>
<gene>
    <name evidence="5" type="primary">Ighv349_2</name>
    <name evidence="5" type="ORF">TURVEL_R02920</name>
</gene>
<feature type="non-terminal residue" evidence="5">
    <location>
        <position position="1"/>
    </location>
</feature>
<keyword evidence="2" id="KW-1064">Adaptive immunity</keyword>
<dbReference type="InterPro" id="IPR036179">
    <property type="entry name" value="Ig-like_dom_sf"/>
</dbReference>
<dbReference type="AlphaFoldDB" id="A0A7L3LX61"/>
<keyword evidence="1" id="KW-0391">Immunity</keyword>
<dbReference type="PANTHER" id="PTHR23266">
    <property type="entry name" value="IMMUNOGLOBULIN HEAVY CHAIN"/>
    <property type="match status" value="1"/>
</dbReference>
<dbReference type="PROSITE" id="PS50835">
    <property type="entry name" value="IG_LIKE"/>
    <property type="match status" value="1"/>
</dbReference>
<reference evidence="5 6" key="1">
    <citation type="submission" date="2019-09" db="EMBL/GenBank/DDBJ databases">
        <title>Bird 10,000 Genomes (B10K) Project - Family phase.</title>
        <authorList>
            <person name="Zhang G."/>
        </authorList>
    </citation>
    <scope>NUCLEOTIDE SEQUENCE [LARGE SCALE GENOMIC DNA]</scope>
    <source>
        <strain evidence="5">B10K-DU-029-46</strain>
    </source>
</reference>
<evidence type="ECO:0000313" key="6">
    <source>
        <dbReference type="Proteomes" id="UP000582182"/>
    </source>
</evidence>
<evidence type="ECO:0000259" key="4">
    <source>
        <dbReference type="PROSITE" id="PS50835"/>
    </source>
</evidence>
<dbReference type="GO" id="GO:0019814">
    <property type="term" value="C:immunoglobulin complex"/>
    <property type="evidence" value="ECO:0007669"/>
    <property type="project" value="UniProtKB-KW"/>
</dbReference>
<name>A0A7L3LX61_9CHAR</name>
<proteinExistence type="predicted"/>
<comment type="caution">
    <text evidence="5">The sequence shown here is derived from an EMBL/GenBank/DDBJ whole genome shotgun (WGS) entry which is preliminary data.</text>
</comment>
<evidence type="ECO:0000256" key="3">
    <source>
        <dbReference type="ARBA" id="ARBA00043265"/>
    </source>
</evidence>
<dbReference type="InterPro" id="IPR050199">
    <property type="entry name" value="IgHV"/>
</dbReference>
<dbReference type="SMART" id="SM00406">
    <property type="entry name" value="IGv"/>
    <property type="match status" value="1"/>
</dbReference>
<feature type="non-terminal residue" evidence="5">
    <location>
        <position position="107"/>
    </location>
</feature>
<dbReference type="Proteomes" id="UP000582182">
    <property type="component" value="Unassembled WGS sequence"/>
</dbReference>
<feature type="domain" description="Ig-like" evidence="4">
    <location>
        <begin position="6"/>
        <end position="107"/>
    </location>
</feature>
<dbReference type="InterPro" id="IPR007110">
    <property type="entry name" value="Ig-like_dom"/>
</dbReference>
<dbReference type="InterPro" id="IPR013783">
    <property type="entry name" value="Ig-like_fold"/>
</dbReference>
<evidence type="ECO:0000313" key="5">
    <source>
        <dbReference type="EMBL" id="NXU58875.1"/>
    </source>
</evidence>
<keyword evidence="6" id="KW-1185">Reference proteome</keyword>
<dbReference type="Gene3D" id="2.60.40.10">
    <property type="entry name" value="Immunoglobulins"/>
    <property type="match status" value="1"/>
</dbReference>
<dbReference type="SUPFAM" id="SSF48726">
    <property type="entry name" value="Immunoglobulin"/>
    <property type="match status" value="1"/>
</dbReference>
<dbReference type="GO" id="GO:0005576">
    <property type="term" value="C:extracellular region"/>
    <property type="evidence" value="ECO:0007669"/>
    <property type="project" value="UniProtKB-ARBA"/>
</dbReference>
<keyword evidence="3" id="KW-1280">Immunoglobulin</keyword>
<dbReference type="Pfam" id="PF07686">
    <property type="entry name" value="V-set"/>
    <property type="match status" value="1"/>
</dbReference>
<sequence length="107" mass="11647">GLWAQPRLLEAGGGLRAPGESLNLSCRGEGFNFADADILWYRQSPGGSLEWVSLILSALYSAEKSYGPAVEGRATVFRDDSRSEFSLSLRALQPGDSARYFCAVRTE</sequence>
<evidence type="ECO:0000256" key="1">
    <source>
        <dbReference type="ARBA" id="ARBA00022859"/>
    </source>
</evidence>
<accession>A0A7L3LX61</accession>